<dbReference type="GO" id="GO:0006887">
    <property type="term" value="P:exocytosis"/>
    <property type="evidence" value="ECO:0007669"/>
    <property type="project" value="InterPro"/>
</dbReference>
<feature type="coiled-coil region" evidence="1">
    <location>
        <begin position="227"/>
        <end position="292"/>
    </location>
</feature>
<evidence type="ECO:0000256" key="2">
    <source>
        <dbReference type="SAM" id="MobiDB-lite"/>
    </source>
</evidence>
<organism evidence="4 5">
    <name type="scientific">Rotaria magnacalcarata</name>
    <dbReference type="NCBI Taxonomy" id="392030"/>
    <lineage>
        <taxon>Eukaryota</taxon>
        <taxon>Metazoa</taxon>
        <taxon>Spiralia</taxon>
        <taxon>Gnathifera</taxon>
        <taxon>Rotifera</taxon>
        <taxon>Eurotatoria</taxon>
        <taxon>Bdelloidea</taxon>
        <taxon>Philodinida</taxon>
        <taxon>Philodinidae</taxon>
        <taxon>Rotaria</taxon>
    </lineage>
</organism>
<sequence>MQDLKVIQTKLNDDLFSATQETCLALCRVQDITKKSKEKSYIICACIYQKADAQPTLHLLRFGDKGYELTKKKINILLCDVKTIDYAPVANDKRQPSTLGIDIVTADREYSFLALSFDEKKEFVSNLRKITAHYLRHSRDKPKYLNVPNDDDLTGNTQNLEPLSSRPSVPETWDAITQQEEQDLTDLMSEYDFAIKDAERFVDMLQQRLTDLDVANVETVMASEKGAVQLMNMLDKAVEEISKIDNRLGLYEKKLSTVADAVKIMSRKDSLIQIETANVQKLTEALDNLLEMQDFSDDYIQLLQNSDLTNDNDRTMCIQAATLLTQALSVQLQPGMEKMAAIRQRRDLLEQTQRAFSLRCKNFLSSKFVFHSQDYGDRCEIGANELPRHVDKITRPLLPFSPLCQWLKVSSSNHFKEAYTSQIRPIYAKEMHAFFESAKIGVTRGATTMPERRAVGSVSTLNTIRKDKQHMQTSFVGGLTDSESFSLKISTKDFRTRCDKIFERVLGQIAPAVREEQLFCVNFFNFLEEETISGENVPESTESIENFSSSGLREMLSDLFNSLDEEIRGLITHIKNYDPFTILYLFVRLSETTMVVQNFGAFLNKLFASNLILLKRDVDSYI</sequence>
<dbReference type="Proteomes" id="UP000676336">
    <property type="component" value="Unassembled WGS sequence"/>
</dbReference>
<dbReference type="AlphaFoldDB" id="A0A8S2PMR0"/>
<dbReference type="GO" id="GO:0005546">
    <property type="term" value="F:phosphatidylinositol-4,5-bisphosphate binding"/>
    <property type="evidence" value="ECO:0007669"/>
    <property type="project" value="TreeGrafter"/>
</dbReference>
<dbReference type="GO" id="GO:0006893">
    <property type="term" value="P:Golgi to plasma membrane transport"/>
    <property type="evidence" value="ECO:0007669"/>
    <property type="project" value="TreeGrafter"/>
</dbReference>
<reference evidence="4" key="1">
    <citation type="submission" date="2021-02" db="EMBL/GenBank/DDBJ databases">
        <authorList>
            <person name="Nowell W R."/>
        </authorList>
    </citation>
    <scope>NUCLEOTIDE SEQUENCE</scope>
</reference>
<dbReference type="GO" id="GO:0000145">
    <property type="term" value="C:exocyst"/>
    <property type="evidence" value="ECO:0007669"/>
    <property type="project" value="InterPro"/>
</dbReference>
<evidence type="ECO:0000313" key="4">
    <source>
        <dbReference type="EMBL" id="CAF4062994.1"/>
    </source>
</evidence>
<protein>
    <recommendedName>
        <fullName evidence="3">Exocyst complex component Sec3 coiled-coil domain-containing protein</fullName>
    </recommendedName>
</protein>
<keyword evidence="1" id="KW-0175">Coiled coil</keyword>
<proteinExistence type="predicted"/>
<dbReference type="PANTHER" id="PTHR16092">
    <property type="entry name" value="SEC3/SYNTAXIN-RELATED"/>
    <property type="match status" value="1"/>
</dbReference>
<evidence type="ECO:0000259" key="3">
    <source>
        <dbReference type="Pfam" id="PF09763"/>
    </source>
</evidence>
<feature type="domain" description="Exocyst complex component Sec3 coiled-coil" evidence="3">
    <location>
        <begin position="199"/>
        <end position="329"/>
    </location>
</feature>
<feature type="region of interest" description="Disordered" evidence="2">
    <location>
        <begin position="145"/>
        <end position="169"/>
    </location>
</feature>
<comment type="caution">
    <text evidence="4">The sequence shown here is derived from an EMBL/GenBank/DDBJ whole genome shotgun (WGS) entry which is preliminary data.</text>
</comment>
<evidence type="ECO:0000313" key="5">
    <source>
        <dbReference type="Proteomes" id="UP000676336"/>
    </source>
</evidence>
<evidence type="ECO:0000256" key="1">
    <source>
        <dbReference type="SAM" id="Coils"/>
    </source>
</evidence>
<accession>A0A8S2PMR0</accession>
<dbReference type="PANTHER" id="PTHR16092:SF14">
    <property type="entry name" value="EXOCYST COMPLEX COMPONENT 1 ISOFORM X1"/>
    <property type="match status" value="1"/>
</dbReference>
<feature type="compositionally biased region" description="Polar residues" evidence="2">
    <location>
        <begin position="154"/>
        <end position="167"/>
    </location>
</feature>
<name>A0A8S2PMR0_9BILA</name>
<dbReference type="EMBL" id="CAJOBI010006541">
    <property type="protein sequence ID" value="CAF4062994.1"/>
    <property type="molecule type" value="Genomic_DNA"/>
</dbReference>
<feature type="non-terminal residue" evidence="4">
    <location>
        <position position="622"/>
    </location>
</feature>
<dbReference type="GO" id="GO:0005886">
    <property type="term" value="C:plasma membrane"/>
    <property type="evidence" value="ECO:0007669"/>
    <property type="project" value="TreeGrafter"/>
</dbReference>
<dbReference type="InterPro" id="IPR019160">
    <property type="entry name" value="Sec3_CC"/>
</dbReference>
<dbReference type="Pfam" id="PF09763">
    <property type="entry name" value="Sec3_CC"/>
    <property type="match status" value="1"/>
</dbReference>
<gene>
    <name evidence="4" type="ORF">SMN809_LOCUS15300</name>
</gene>